<keyword evidence="6" id="KW-0732">Signal</keyword>
<evidence type="ECO:0000259" key="10">
    <source>
        <dbReference type="Pfam" id="PF14686"/>
    </source>
</evidence>
<dbReference type="GO" id="GO:0030246">
    <property type="term" value="F:carbohydrate binding"/>
    <property type="evidence" value="ECO:0007669"/>
    <property type="project" value="InterPro"/>
</dbReference>
<dbReference type="EC" id="4.2.2.23" evidence="4"/>
<dbReference type="Gene3D" id="2.60.40.1120">
    <property type="entry name" value="Carboxypeptidase-like, regulatory domain"/>
    <property type="match status" value="1"/>
</dbReference>
<dbReference type="Proteomes" id="UP001237642">
    <property type="component" value="Unassembled WGS sequence"/>
</dbReference>
<keyword evidence="12" id="KW-1185">Reference proteome</keyword>
<feature type="domain" description="Rhamnogalacturonan lyase" evidence="9">
    <location>
        <begin position="504"/>
        <end position="693"/>
    </location>
</feature>
<evidence type="ECO:0000313" key="11">
    <source>
        <dbReference type="EMBL" id="KAK1370817.1"/>
    </source>
</evidence>
<keyword evidence="8" id="KW-0812">Transmembrane</keyword>
<proteinExistence type="inferred from homology"/>
<dbReference type="SUPFAM" id="SSF74650">
    <property type="entry name" value="Galactose mutarotase-like"/>
    <property type="match status" value="1"/>
</dbReference>
<dbReference type="InterPro" id="IPR029413">
    <property type="entry name" value="RG-lyase_II"/>
</dbReference>
<feature type="domain" description="Rhamnogalacturonan lyase" evidence="10">
    <location>
        <begin position="420"/>
        <end position="488"/>
    </location>
</feature>
<comment type="subcellular location">
    <subcellularLocation>
        <location evidence="2">Secreted</location>
    </subcellularLocation>
</comment>
<evidence type="ECO:0000313" key="12">
    <source>
        <dbReference type="Proteomes" id="UP001237642"/>
    </source>
</evidence>
<dbReference type="Pfam" id="PF06045">
    <property type="entry name" value="Rhamnogal_lyase"/>
    <property type="match status" value="1"/>
</dbReference>
<dbReference type="InterPro" id="IPR013784">
    <property type="entry name" value="Carb-bd-like_fold"/>
</dbReference>
<keyword evidence="5" id="KW-0964">Secreted</keyword>
<dbReference type="CDD" id="cd10317">
    <property type="entry name" value="RGL4_C"/>
    <property type="match status" value="1"/>
</dbReference>
<dbReference type="GO" id="GO:0005975">
    <property type="term" value="P:carbohydrate metabolic process"/>
    <property type="evidence" value="ECO:0007669"/>
    <property type="project" value="InterPro"/>
</dbReference>
<dbReference type="Pfam" id="PF14686">
    <property type="entry name" value="fn3_3"/>
    <property type="match status" value="1"/>
</dbReference>
<evidence type="ECO:0000256" key="7">
    <source>
        <dbReference type="ARBA" id="ARBA00023239"/>
    </source>
</evidence>
<dbReference type="AlphaFoldDB" id="A0AAD8MFE0"/>
<reference evidence="11" key="2">
    <citation type="submission" date="2023-05" db="EMBL/GenBank/DDBJ databases">
        <authorList>
            <person name="Schelkunov M.I."/>
        </authorList>
    </citation>
    <scope>NUCLEOTIDE SEQUENCE</scope>
    <source>
        <strain evidence="11">Hsosn_3</strain>
        <tissue evidence="11">Leaf</tissue>
    </source>
</reference>
<keyword evidence="8" id="KW-0472">Membrane</keyword>
<reference evidence="11" key="1">
    <citation type="submission" date="2023-02" db="EMBL/GenBank/DDBJ databases">
        <title>Genome of toxic invasive species Heracleum sosnowskyi carries increased number of genes despite the absence of recent whole-genome duplications.</title>
        <authorList>
            <person name="Schelkunov M."/>
            <person name="Shtratnikova V."/>
            <person name="Makarenko M."/>
            <person name="Klepikova A."/>
            <person name="Omelchenko D."/>
            <person name="Novikova G."/>
            <person name="Obukhova E."/>
            <person name="Bogdanov V."/>
            <person name="Penin A."/>
            <person name="Logacheva M."/>
        </authorList>
    </citation>
    <scope>NUCLEOTIDE SEQUENCE</scope>
    <source>
        <strain evidence="11">Hsosn_3</strain>
        <tissue evidence="11">Leaf</tissue>
    </source>
</reference>
<dbReference type="Gene3D" id="2.70.98.10">
    <property type="match status" value="1"/>
</dbReference>
<dbReference type="GO" id="GO:0102210">
    <property type="term" value="F:rhamnogalacturonan endolyase activity"/>
    <property type="evidence" value="ECO:0007669"/>
    <property type="project" value="UniProtKB-EC"/>
</dbReference>
<accession>A0AAD8MFE0</accession>
<dbReference type="PANTHER" id="PTHR32018">
    <property type="entry name" value="RHAMNOGALACTURONATE LYASE FAMILY PROTEIN"/>
    <property type="match status" value="1"/>
</dbReference>
<dbReference type="PANTHER" id="PTHR32018:SF6">
    <property type="entry name" value="RHAMNOGALACTURONAN ENDOLYASE"/>
    <property type="match status" value="1"/>
</dbReference>
<dbReference type="GO" id="GO:0005576">
    <property type="term" value="C:extracellular region"/>
    <property type="evidence" value="ECO:0007669"/>
    <property type="project" value="UniProtKB-SubCell"/>
</dbReference>
<dbReference type="CDD" id="cd10316">
    <property type="entry name" value="RGL4_M"/>
    <property type="match status" value="1"/>
</dbReference>
<dbReference type="InterPro" id="IPR029411">
    <property type="entry name" value="RG-lyase_III"/>
</dbReference>
<dbReference type="InterPro" id="IPR051850">
    <property type="entry name" value="Polysacch_Lyase_4"/>
</dbReference>
<dbReference type="InterPro" id="IPR008979">
    <property type="entry name" value="Galactose-bd-like_sf"/>
</dbReference>
<organism evidence="11 12">
    <name type="scientific">Heracleum sosnowskyi</name>
    <dbReference type="NCBI Taxonomy" id="360622"/>
    <lineage>
        <taxon>Eukaryota</taxon>
        <taxon>Viridiplantae</taxon>
        <taxon>Streptophyta</taxon>
        <taxon>Embryophyta</taxon>
        <taxon>Tracheophyta</taxon>
        <taxon>Spermatophyta</taxon>
        <taxon>Magnoliopsida</taxon>
        <taxon>eudicotyledons</taxon>
        <taxon>Gunneridae</taxon>
        <taxon>Pentapetalae</taxon>
        <taxon>asterids</taxon>
        <taxon>campanulids</taxon>
        <taxon>Apiales</taxon>
        <taxon>Apiaceae</taxon>
        <taxon>Apioideae</taxon>
        <taxon>apioid superclade</taxon>
        <taxon>Tordylieae</taxon>
        <taxon>Tordyliinae</taxon>
        <taxon>Heracleum</taxon>
    </lineage>
</organism>
<evidence type="ECO:0000256" key="1">
    <source>
        <dbReference type="ARBA" id="ARBA00001324"/>
    </source>
</evidence>
<comment type="similarity">
    <text evidence="3">Belongs to the polysaccharide lyase 4 family.</text>
</comment>
<evidence type="ECO:0000256" key="6">
    <source>
        <dbReference type="ARBA" id="ARBA00022729"/>
    </source>
</evidence>
<dbReference type="Gene3D" id="2.60.120.260">
    <property type="entry name" value="Galactose-binding domain-like"/>
    <property type="match status" value="1"/>
</dbReference>
<dbReference type="SUPFAM" id="SSF49452">
    <property type="entry name" value="Starch-binding domain-like"/>
    <property type="match status" value="1"/>
</dbReference>
<evidence type="ECO:0000256" key="5">
    <source>
        <dbReference type="ARBA" id="ARBA00022525"/>
    </source>
</evidence>
<dbReference type="CDD" id="cd10320">
    <property type="entry name" value="RGL4_N"/>
    <property type="match status" value="1"/>
</dbReference>
<evidence type="ECO:0000256" key="2">
    <source>
        <dbReference type="ARBA" id="ARBA00004613"/>
    </source>
</evidence>
<evidence type="ECO:0000259" key="9">
    <source>
        <dbReference type="Pfam" id="PF14683"/>
    </source>
</evidence>
<keyword evidence="8" id="KW-1133">Transmembrane helix</keyword>
<evidence type="ECO:0000256" key="8">
    <source>
        <dbReference type="SAM" id="Phobius"/>
    </source>
</evidence>
<evidence type="ECO:0000256" key="4">
    <source>
        <dbReference type="ARBA" id="ARBA00012437"/>
    </source>
</evidence>
<dbReference type="InterPro" id="IPR011013">
    <property type="entry name" value="Gal_mutarotase_sf_dom"/>
</dbReference>
<dbReference type="InterPro" id="IPR014718">
    <property type="entry name" value="GH-type_carb-bd"/>
</dbReference>
<sequence length="700" mass="80074">MFNTKRISEIGLKIQQGINRFAFEMSKVVGSQMKRGYYVVGFLGFMFQLFLITESTVRRQNITRSNSRPVQLHISDDQVVVDNGLAKFTFSNPGGMITGINYNGIENILEPRNDENNRGYWDVVWSKLEDPKDIFDKLPGTHFRVVEHNEDQVELSFTKTWIPPVNGTRVLPLNIDKRYIVLRGVPGFYSYATFERLKGWRNMVLYEGRIAFKLQKKLFRYMAVSDDRQRFMPTFEDRERGRELAYPEAVLLKNPSNDKPKSEVDDKYQYSAENKDNKVHGWICSNPATGFWMITPSNEFRVAGPVKQDLTSHVGPVTLSMFFSTHYAGKSLGLKFEDGEPWKKVFGPVFIYLNSGLDKARTTSLWQDAKKQMSIETESWPYDFPRSGNYFLANNRGTLSGRLLVRDRYARKELKTANSSSVGLALPGPAGSWQTENKGYQFWTQTDANGNFLIKNVLPGTYNLYAWVPGFIGDYKYEYNVTIKPGSIIRLGNVVYVPPRNGPTLWEIGIPDRTAAEFFIPGPAVTLENTLYEENPAEGFRQYGLWDRYTDLYPTEDLVFAVGVHRYQRDWFFAHVTRNAGNKTYVATTWKILFDLKQVDTTRNYTLQLALASANGAELQVRINDGGAKLPHFTTGLIGRDNAIARHGIHGLYRLYSVNFLGSLFQSGKNVIFLTQPRGKSPFNGFMYDYIRLEQPPSTN</sequence>
<feature type="transmembrane region" description="Helical" evidence="8">
    <location>
        <begin position="36"/>
        <end position="53"/>
    </location>
</feature>
<name>A0AAD8MFE0_9APIA</name>
<evidence type="ECO:0000256" key="3">
    <source>
        <dbReference type="ARBA" id="ARBA00010418"/>
    </source>
</evidence>
<dbReference type="Pfam" id="PF14683">
    <property type="entry name" value="CBM-like"/>
    <property type="match status" value="1"/>
</dbReference>
<comment type="catalytic activity">
    <reaction evidence="1">
        <text>Endotype eliminative cleavage of L-alpha-rhamnopyranosyl-(1-&gt;4)-alpha-D-galactopyranosyluronic acid bonds of rhamnogalacturonan I domains in ramified hairy regions of pectin leaving L-rhamnopyranose at the reducing end and 4-deoxy-4,5-unsaturated D-galactopyranosyluronic acid at the non-reducing end.</text>
        <dbReference type="EC" id="4.2.2.23"/>
    </reaction>
</comment>
<comment type="caution">
    <text evidence="11">The sequence shown here is derived from an EMBL/GenBank/DDBJ whole genome shotgun (WGS) entry which is preliminary data.</text>
</comment>
<dbReference type="InterPro" id="IPR010325">
    <property type="entry name" value="Rhamnogal_lyase"/>
</dbReference>
<dbReference type="SUPFAM" id="SSF49785">
    <property type="entry name" value="Galactose-binding domain-like"/>
    <property type="match status" value="1"/>
</dbReference>
<gene>
    <name evidence="11" type="ORF">POM88_036909</name>
</gene>
<dbReference type="EMBL" id="JAUIZM010000008">
    <property type="protein sequence ID" value="KAK1370817.1"/>
    <property type="molecule type" value="Genomic_DNA"/>
</dbReference>
<keyword evidence="7" id="KW-0456">Lyase</keyword>
<protein>
    <recommendedName>
        <fullName evidence="4">rhamnogalacturonan endolyase</fullName>
        <ecNumber evidence="4">4.2.2.23</ecNumber>
    </recommendedName>
</protein>